<organism evidence="3 4">
    <name type="scientific">Aquimarina algicola</name>
    <dbReference type="NCBI Taxonomy" id="2589995"/>
    <lineage>
        <taxon>Bacteria</taxon>
        <taxon>Pseudomonadati</taxon>
        <taxon>Bacteroidota</taxon>
        <taxon>Flavobacteriia</taxon>
        <taxon>Flavobacteriales</taxon>
        <taxon>Flavobacteriaceae</taxon>
        <taxon>Aquimarina</taxon>
    </lineage>
</organism>
<dbReference type="PANTHER" id="PTHR30535">
    <property type="entry name" value="VITAMIN B12-BINDING PROTEIN"/>
    <property type="match status" value="1"/>
</dbReference>
<evidence type="ECO:0000259" key="2">
    <source>
        <dbReference type="PROSITE" id="PS50983"/>
    </source>
</evidence>
<protein>
    <submittedName>
        <fullName evidence="3">Cobalamin-binding protein</fullName>
    </submittedName>
</protein>
<dbReference type="InterPro" id="IPR054828">
    <property type="entry name" value="Vit_B12_bind_prot"/>
</dbReference>
<dbReference type="AlphaFoldDB" id="A0A504J802"/>
<keyword evidence="4" id="KW-1185">Reference proteome</keyword>
<dbReference type="RefSeq" id="WP_140594987.1">
    <property type="nucleotide sequence ID" value="NZ_VFWZ01000005.1"/>
</dbReference>
<evidence type="ECO:0000313" key="4">
    <source>
        <dbReference type="Proteomes" id="UP000315540"/>
    </source>
</evidence>
<dbReference type="EMBL" id="VFWZ01000005">
    <property type="protein sequence ID" value="TPN84652.1"/>
    <property type="molecule type" value="Genomic_DNA"/>
</dbReference>
<accession>A0A504J802</accession>
<comment type="caution">
    <text evidence="3">The sequence shown here is derived from an EMBL/GenBank/DDBJ whole genome shotgun (WGS) entry which is preliminary data.</text>
</comment>
<dbReference type="OrthoDB" id="9816357at2"/>
<name>A0A504J802_9FLAO</name>
<dbReference type="PROSITE" id="PS50983">
    <property type="entry name" value="FE_B12_PBP"/>
    <property type="match status" value="1"/>
</dbReference>
<gene>
    <name evidence="3" type="ORF">FHK87_17135</name>
</gene>
<feature type="domain" description="Fe/B12 periplasmic-binding" evidence="2">
    <location>
        <begin position="19"/>
        <end position="264"/>
    </location>
</feature>
<proteinExistence type="predicted"/>
<dbReference type="InterPro" id="IPR002491">
    <property type="entry name" value="ABC_transptr_periplasmic_BD"/>
</dbReference>
<dbReference type="PANTHER" id="PTHR30535:SF35">
    <property type="entry name" value="PERIPLASMIC BINDING PROTEIN"/>
    <property type="match status" value="1"/>
</dbReference>
<dbReference type="InterPro" id="IPR050902">
    <property type="entry name" value="ABC_Transporter_SBP"/>
</dbReference>
<sequence>MIYTDQIGREIEILDTPKRIISLVPSQTELLVDLGLEDSIVGVTKFCIHPKSLKEKTAIVGGTKKVKYEKIRTLNPDIILCNKEENTKEIVENLEKEYKVHVTDISILKDALEMISQYGNIFNVEKTATDLVNTIISQKEGFDNFIKDIPKKRVAYFIWRDPWMVTGSGTFIDHMLSVNGFDNAFGNKERYPEIPIDGLKSFKNIDLILLSSEPYPFAEKHVEEIKHMIPNIPVILVDGEYFSWYGSRLVNAFSYFKTLQLSIT</sequence>
<dbReference type="SUPFAM" id="SSF53807">
    <property type="entry name" value="Helical backbone' metal receptor"/>
    <property type="match status" value="1"/>
</dbReference>
<reference evidence="3 4" key="1">
    <citation type="submission" date="2019-06" db="EMBL/GenBank/DDBJ databases">
        <authorList>
            <person name="Meng X."/>
        </authorList>
    </citation>
    <scope>NUCLEOTIDE SEQUENCE [LARGE SCALE GENOMIC DNA]</scope>
    <source>
        <strain evidence="3 4">M625</strain>
    </source>
</reference>
<dbReference type="Gene3D" id="3.40.50.1980">
    <property type="entry name" value="Nitrogenase molybdenum iron protein domain"/>
    <property type="match status" value="2"/>
</dbReference>
<dbReference type="Proteomes" id="UP000315540">
    <property type="component" value="Unassembled WGS sequence"/>
</dbReference>
<dbReference type="NCBIfam" id="NF038402">
    <property type="entry name" value="TroA_like"/>
    <property type="match status" value="1"/>
</dbReference>
<keyword evidence="1" id="KW-0732">Signal</keyword>
<dbReference type="Pfam" id="PF01497">
    <property type="entry name" value="Peripla_BP_2"/>
    <property type="match status" value="1"/>
</dbReference>
<evidence type="ECO:0000313" key="3">
    <source>
        <dbReference type="EMBL" id="TPN84652.1"/>
    </source>
</evidence>
<evidence type="ECO:0000256" key="1">
    <source>
        <dbReference type="ARBA" id="ARBA00022729"/>
    </source>
</evidence>